<keyword evidence="4 9" id="KW-1003">Cell membrane</keyword>
<name>A0A0M7ALV3_9HYPH</name>
<feature type="domain" description="AprE-like beta-barrel" evidence="12">
    <location>
        <begin position="319"/>
        <end position="408"/>
    </location>
</feature>
<dbReference type="Gene3D" id="2.40.50.100">
    <property type="match status" value="1"/>
</dbReference>
<dbReference type="GO" id="GO:0005886">
    <property type="term" value="C:plasma membrane"/>
    <property type="evidence" value="ECO:0007669"/>
    <property type="project" value="UniProtKB-SubCell"/>
</dbReference>
<dbReference type="InterPro" id="IPR050739">
    <property type="entry name" value="MFP"/>
</dbReference>
<dbReference type="GO" id="GO:0015031">
    <property type="term" value="P:protein transport"/>
    <property type="evidence" value="ECO:0007669"/>
    <property type="project" value="InterPro"/>
</dbReference>
<keyword evidence="14" id="KW-1185">Reference proteome</keyword>
<protein>
    <recommendedName>
        <fullName evidence="9">Membrane fusion protein (MFP) family protein</fullName>
    </recommendedName>
</protein>
<dbReference type="AlphaFoldDB" id="A0A0M7ALV3"/>
<comment type="subcellular location">
    <subcellularLocation>
        <location evidence="1 9">Cell inner membrane</location>
        <topology evidence="1 9">Single-pass membrane protein</topology>
    </subcellularLocation>
</comment>
<sequence>MKQKRKASANPRPFIIAGYATILLTFGVVGAWAAIAKLDKAVIASGEVEVEANRREVQHLEGGIVKKKDVAEGQVVKAGDVLIELRDVEARADLQVVTIRLRIGEAVEARLRAERNLEDHIEFKESLLTDKTPEVVDAVADQQRIFDDRTSILKSQQDILTNRVDQLKREKLGLGEQKEAYEARAKVLLGRLDRLREGLESGSIQKNLFATYEDEYIEVKAFVASMDTEIAKVEKSIGETEFQMLQTRQEFRERASTEYKEIYGQIQELREQSKVAQDVLDRTKIRAPIDGVAQNIKLNGFVIQRGQTLLEIVPDTDEMIINARVQPLDIDSVSEGLTAEVKFTSFPSRLMPIIEGEVLTVSRGTITPEDTRQTPYYLARVQVSKDVLPEDVRGRLSAGMPADVLITSGERTVVDYMISPITDAIWKSLREE</sequence>
<accession>A0A0M7ALV3</accession>
<keyword evidence="5 9" id="KW-0997">Cell inner membrane</keyword>
<keyword evidence="7" id="KW-1133">Transmembrane helix</keyword>
<dbReference type="Gene3D" id="2.40.30.170">
    <property type="match status" value="1"/>
</dbReference>
<evidence type="ECO:0000256" key="4">
    <source>
        <dbReference type="ARBA" id="ARBA00022475"/>
    </source>
</evidence>
<evidence type="ECO:0000256" key="9">
    <source>
        <dbReference type="RuleBase" id="RU365093"/>
    </source>
</evidence>
<evidence type="ECO:0000256" key="6">
    <source>
        <dbReference type="ARBA" id="ARBA00022692"/>
    </source>
</evidence>
<keyword evidence="3 9" id="KW-0813">Transport</keyword>
<dbReference type="PANTHER" id="PTHR30386">
    <property type="entry name" value="MEMBRANE FUSION SUBUNIT OF EMRAB-TOLC MULTIDRUG EFFLUX PUMP"/>
    <property type="match status" value="1"/>
</dbReference>
<dbReference type="InterPro" id="IPR058982">
    <property type="entry name" value="Beta-barrel_AprE"/>
</dbReference>
<dbReference type="Pfam" id="PF25994">
    <property type="entry name" value="HH_AprE"/>
    <property type="match status" value="1"/>
</dbReference>
<reference evidence="14" key="1">
    <citation type="submission" date="2015-07" db="EMBL/GenBank/DDBJ databases">
        <authorList>
            <person name="Rodrigo-Torres Lidia"/>
            <person name="Arahal R.David."/>
        </authorList>
    </citation>
    <scope>NUCLEOTIDE SEQUENCE [LARGE SCALE GENOMIC DNA]</scope>
    <source>
        <strain evidence="14">CECT 5112</strain>
    </source>
</reference>
<feature type="domain" description="AprE-like long alpha-helical hairpin" evidence="11">
    <location>
        <begin position="90"/>
        <end position="279"/>
    </location>
</feature>
<evidence type="ECO:0000256" key="5">
    <source>
        <dbReference type="ARBA" id="ARBA00022519"/>
    </source>
</evidence>
<dbReference type="PANTHER" id="PTHR30386:SF17">
    <property type="entry name" value="ALKALINE PROTEASE SECRETION PROTEIN APRE"/>
    <property type="match status" value="1"/>
</dbReference>
<evidence type="ECO:0000259" key="11">
    <source>
        <dbReference type="Pfam" id="PF25994"/>
    </source>
</evidence>
<organism evidence="13 14">
    <name type="scientific">Roseibium alexandrii</name>
    <dbReference type="NCBI Taxonomy" id="388408"/>
    <lineage>
        <taxon>Bacteria</taxon>
        <taxon>Pseudomonadati</taxon>
        <taxon>Pseudomonadota</taxon>
        <taxon>Alphaproteobacteria</taxon>
        <taxon>Hyphomicrobiales</taxon>
        <taxon>Stappiaceae</taxon>
        <taxon>Roseibium</taxon>
    </lineage>
</organism>
<evidence type="ECO:0000259" key="12">
    <source>
        <dbReference type="Pfam" id="PF26002"/>
    </source>
</evidence>
<evidence type="ECO:0000313" key="14">
    <source>
        <dbReference type="Proteomes" id="UP000053235"/>
    </source>
</evidence>
<dbReference type="EMBL" id="CXWD01000021">
    <property type="protein sequence ID" value="CTQ75406.1"/>
    <property type="molecule type" value="Genomic_DNA"/>
</dbReference>
<keyword evidence="10" id="KW-0175">Coiled coil</keyword>
<dbReference type="InterPro" id="IPR058781">
    <property type="entry name" value="HH_AprE-like"/>
</dbReference>
<dbReference type="PRINTS" id="PR01490">
    <property type="entry name" value="RTXTOXIND"/>
</dbReference>
<dbReference type="Pfam" id="PF26002">
    <property type="entry name" value="Beta-barrel_AprE"/>
    <property type="match status" value="1"/>
</dbReference>
<keyword evidence="8" id="KW-0472">Membrane</keyword>
<evidence type="ECO:0000256" key="3">
    <source>
        <dbReference type="ARBA" id="ARBA00022448"/>
    </source>
</evidence>
<gene>
    <name evidence="13" type="primary">prsE</name>
    <name evidence="13" type="ORF">LAX5112_04217</name>
</gene>
<dbReference type="Proteomes" id="UP000053235">
    <property type="component" value="Unassembled WGS sequence"/>
</dbReference>
<evidence type="ECO:0000256" key="7">
    <source>
        <dbReference type="ARBA" id="ARBA00022989"/>
    </source>
</evidence>
<feature type="coiled-coil region" evidence="10">
    <location>
        <begin position="252"/>
        <end position="286"/>
    </location>
</feature>
<evidence type="ECO:0000256" key="8">
    <source>
        <dbReference type="ARBA" id="ARBA00023136"/>
    </source>
</evidence>
<evidence type="ECO:0000313" key="13">
    <source>
        <dbReference type="EMBL" id="CTQ75406.1"/>
    </source>
</evidence>
<dbReference type="RefSeq" id="WP_186009132.1">
    <property type="nucleotide sequence ID" value="NZ_CXWD01000021.1"/>
</dbReference>
<comment type="similarity">
    <text evidence="2 9">Belongs to the membrane fusion protein (MFP) (TC 8.A.1) family.</text>
</comment>
<proteinExistence type="inferred from homology"/>
<dbReference type="NCBIfam" id="TIGR01843">
    <property type="entry name" value="type_I_hlyD"/>
    <property type="match status" value="1"/>
</dbReference>
<evidence type="ECO:0000256" key="10">
    <source>
        <dbReference type="SAM" id="Coils"/>
    </source>
</evidence>
<evidence type="ECO:0000256" key="2">
    <source>
        <dbReference type="ARBA" id="ARBA00009477"/>
    </source>
</evidence>
<keyword evidence="6" id="KW-0812">Transmembrane</keyword>
<evidence type="ECO:0000256" key="1">
    <source>
        <dbReference type="ARBA" id="ARBA00004377"/>
    </source>
</evidence>
<dbReference type="InterPro" id="IPR010129">
    <property type="entry name" value="T1SS_HlyD"/>
</dbReference>
<dbReference type="STRING" id="388408.LAX5112_04217"/>